<dbReference type="AlphaFoldDB" id="A0A839QWA1"/>
<evidence type="ECO:0000313" key="2">
    <source>
        <dbReference type="Proteomes" id="UP000568050"/>
    </source>
</evidence>
<dbReference type="RefSeq" id="WP_183377265.1">
    <property type="nucleotide sequence ID" value="NZ_CBCSFZ010000009.1"/>
</dbReference>
<sequence>MSILAFTPRKTGRKKLAQLLADHLGVKATYLGTPSFAYQIADATLDHNWILYLPDGIEAQAVLEAARQAGFATADPGEVALTVTMPTTGWSERTRANLEALLAAKGPLIAKALGIPATPVEFNDDQTVSFPWCESITPETAREAVIPLVARLCQRAQEATRIRSTPPAPGNDKYTMRCFLLSLGFIGPEHKQARRILLAGLEGDAAWRTPASKKEDRPWLLASGCA</sequence>
<dbReference type="EMBL" id="JACHWP010000020">
    <property type="protein sequence ID" value="MBB3023975.1"/>
    <property type="molecule type" value="Genomic_DNA"/>
</dbReference>
<accession>A0A839QWA1</accession>
<proteinExistence type="predicted"/>
<dbReference type="Proteomes" id="UP000568050">
    <property type="component" value="Unassembled WGS sequence"/>
</dbReference>
<protein>
    <submittedName>
        <fullName evidence="1">Uncharacterized protein</fullName>
    </submittedName>
</protein>
<reference evidence="1 2" key="1">
    <citation type="submission" date="2020-08" db="EMBL/GenBank/DDBJ databases">
        <title>Sequencing the genomes of 1000 actinobacteria strains.</title>
        <authorList>
            <person name="Klenk H.-P."/>
        </authorList>
    </citation>
    <scope>NUCLEOTIDE SEQUENCE [LARGE SCALE GENOMIC DNA]</scope>
    <source>
        <strain evidence="1 2">DSM 23040</strain>
    </source>
</reference>
<comment type="caution">
    <text evidence="1">The sequence shown here is derived from an EMBL/GenBank/DDBJ whole genome shotgun (WGS) entry which is preliminary data.</text>
</comment>
<keyword evidence="2" id="KW-1185">Reference proteome</keyword>
<gene>
    <name evidence="1" type="ORF">FHX50_002282</name>
</gene>
<evidence type="ECO:0000313" key="1">
    <source>
        <dbReference type="EMBL" id="MBB3023975.1"/>
    </source>
</evidence>
<name>A0A839QWA1_9MICO</name>
<organism evidence="1 2">
    <name type="scientific">Helcobacillus massiliensis</name>
    <dbReference type="NCBI Taxonomy" id="521392"/>
    <lineage>
        <taxon>Bacteria</taxon>
        <taxon>Bacillati</taxon>
        <taxon>Actinomycetota</taxon>
        <taxon>Actinomycetes</taxon>
        <taxon>Micrococcales</taxon>
        <taxon>Dermabacteraceae</taxon>
        <taxon>Helcobacillus</taxon>
    </lineage>
</organism>